<dbReference type="Proteomes" id="UP000826195">
    <property type="component" value="Unassembled WGS sequence"/>
</dbReference>
<reference evidence="2 3" key="1">
    <citation type="journal article" date="2021" name="J. Hered.">
        <title>A chromosome-level genome assembly of the parasitoid wasp, Cotesia glomerata (Hymenoptera: Braconidae).</title>
        <authorList>
            <person name="Pinto B.J."/>
            <person name="Weis J.J."/>
            <person name="Gamble T."/>
            <person name="Ode P.J."/>
            <person name="Paul R."/>
            <person name="Zaspel J.M."/>
        </authorList>
    </citation>
    <scope>NUCLEOTIDE SEQUENCE [LARGE SCALE GENOMIC DNA]</scope>
    <source>
        <strain evidence="2">CgM1</strain>
    </source>
</reference>
<accession>A0AAV7IK66</accession>
<protein>
    <submittedName>
        <fullName evidence="2">Uncharacterized protein</fullName>
    </submittedName>
</protein>
<evidence type="ECO:0000256" key="1">
    <source>
        <dbReference type="SAM" id="SignalP"/>
    </source>
</evidence>
<keyword evidence="1" id="KW-0732">Signal</keyword>
<evidence type="ECO:0000313" key="2">
    <source>
        <dbReference type="EMBL" id="KAH0552460.1"/>
    </source>
</evidence>
<keyword evidence="3" id="KW-1185">Reference proteome</keyword>
<organism evidence="2 3">
    <name type="scientific">Cotesia glomerata</name>
    <name type="common">Lepidopteran parasitic wasp</name>
    <name type="synonym">Apanteles glomeratus</name>
    <dbReference type="NCBI Taxonomy" id="32391"/>
    <lineage>
        <taxon>Eukaryota</taxon>
        <taxon>Metazoa</taxon>
        <taxon>Ecdysozoa</taxon>
        <taxon>Arthropoda</taxon>
        <taxon>Hexapoda</taxon>
        <taxon>Insecta</taxon>
        <taxon>Pterygota</taxon>
        <taxon>Neoptera</taxon>
        <taxon>Endopterygota</taxon>
        <taxon>Hymenoptera</taxon>
        <taxon>Apocrita</taxon>
        <taxon>Ichneumonoidea</taxon>
        <taxon>Braconidae</taxon>
        <taxon>Microgastrinae</taxon>
        <taxon>Cotesia</taxon>
    </lineage>
</organism>
<evidence type="ECO:0000313" key="3">
    <source>
        <dbReference type="Proteomes" id="UP000826195"/>
    </source>
</evidence>
<proteinExistence type="predicted"/>
<feature type="signal peptide" evidence="1">
    <location>
        <begin position="1"/>
        <end position="27"/>
    </location>
</feature>
<comment type="caution">
    <text evidence="2">The sequence shown here is derived from an EMBL/GenBank/DDBJ whole genome shotgun (WGS) entry which is preliminary data.</text>
</comment>
<dbReference type="EMBL" id="JAHXZJ010001492">
    <property type="protein sequence ID" value="KAH0552460.1"/>
    <property type="molecule type" value="Genomic_DNA"/>
</dbReference>
<name>A0AAV7IK66_COTGL</name>
<gene>
    <name evidence="2" type="ORF">KQX54_010351</name>
</gene>
<dbReference type="AlphaFoldDB" id="A0AAV7IK66"/>
<feature type="chain" id="PRO_5043395217" evidence="1">
    <location>
        <begin position="28"/>
        <end position="195"/>
    </location>
</feature>
<sequence>MIISRINLSSLVLISFFIIFNVDQVLSLKCYQCTSLSNETCSTEPAKTDLMECREVTSTTTSSNNETTIVTTPPTTVTTVPTSPTTVITTAAPSGNSTGNSSAASSSDVLYKRLRRSADTRTDETWECVKLVSKEGDVEIITRQCVKKSASYCNGKDENSCFVCSDKDGCNSASSIGLQFVSMVLPVAVALFLAR</sequence>